<evidence type="ECO:0000256" key="1">
    <source>
        <dbReference type="ARBA" id="ARBA00023235"/>
    </source>
</evidence>
<dbReference type="InterPro" id="IPR032710">
    <property type="entry name" value="NTF2-like_dom_sf"/>
</dbReference>
<gene>
    <name evidence="4" type="ORF">ACFTOW_19175</name>
</gene>
<sequence>MPIIETHILEGYSDADKARLAGALTNAALSVVPATPDAITVMIHEMPRAHYMRGGTHRDPAPARPDAAATVRTYLAAMEARDLPNARTLLDDGFVMNFPDAPGMTTLEDLIAWSKPRYAFVKKTYDSIETLQSGETAVVYAIGTLYGEWLDGTAFDGIRFIDRFELTNGRITRQDVWNDMAEVKVNA</sequence>
<name>A0ABW4EJX4_9RHOB</name>
<dbReference type="InterPro" id="IPR014347">
    <property type="entry name" value="Tautomerase/MIF_sf"/>
</dbReference>
<keyword evidence="5" id="KW-1185">Reference proteome</keyword>
<feature type="domain" description="4-oxalocrotonate tautomerase-like" evidence="2">
    <location>
        <begin position="2"/>
        <end position="56"/>
    </location>
</feature>
<dbReference type="Pfam" id="PF12680">
    <property type="entry name" value="SnoaL_2"/>
    <property type="match status" value="1"/>
</dbReference>
<feature type="domain" description="SnoaL-like" evidence="3">
    <location>
        <begin position="71"/>
        <end position="173"/>
    </location>
</feature>
<evidence type="ECO:0000259" key="2">
    <source>
        <dbReference type="Pfam" id="PF01361"/>
    </source>
</evidence>
<comment type="caution">
    <text evidence="4">The sequence shown here is derived from an EMBL/GenBank/DDBJ whole genome shotgun (WGS) entry which is preliminary data.</text>
</comment>
<accession>A0ABW4EJX4</accession>
<protein>
    <submittedName>
        <fullName evidence="4">Tautomerase family protein</fullName>
    </submittedName>
</protein>
<organism evidence="4 5">
    <name type="scientific">Lacimonas salitolerans</name>
    <dbReference type="NCBI Taxonomy" id="1323750"/>
    <lineage>
        <taxon>Bacteria</taxon>
        <taxon>Pseudomonadati</taxon>
        <taxon>Pseudomonadota</taxon>
        <taxon>Alphaproteobacteria</taxon>
        <taxon>Rhodobacterales</taxon>
        <taxon>Paracoccaceae</taxon>
        <taxon>Lacimonas</taxon>
    </lineage>
</organism>
<reference evidence="5" key="1">
    <citation type="journal article" date="2019" name="Int. J. Syst. Evol. Microbiol.">
        <title>The Global Catalogue of Microorganisms (GCM) 10K type strain sequencing project: providing services to taxonomists for standard genome sequencing and annotation.</title>
        <authorList>
            <consortium name="The Broad Institute Genomics Platform"/>
            <consortium name="The Broad Institute Genome Sequencing Center for Infectious Disease"/>
            <person name="Wu L."/>
            <person name="Ma J."/>
        </authorList>
    </citation>
    <scope>NUCLEOTIDE SEQUENCE [LARGE SCALE GENOMIC DNA]</scope>
    <source>
        <strain evidence="5">CGMCC 1.12477</strain>
    </source>
</reference>
<evidence type="ECO:0000313" key="5">
    <source>
        <dbReference type="Proteomes" id="UP001597186"/>
    </source>
</evidence>
<dbReference type="SUPFAM" id="SSF55331">
    <property type="entry name" value="Tautomerase/MIF"/>
    <property type="match status" value="1"/>
</dbReference>
<dbReference type="Pfam" id="PF01361">
    <property type="entry name" value="Tautomerase"/>
    <property type="match status" value="1"/>
</dbReference>
<dbReference type="InterPro" id="IPR037401">
    <property type="entry name" value="SnoaL-like"/>
</dbReference>
<dbReference type="InterPro" id="IPR004370">
    <property type="entry name" value="4-OT-like_dom"/>
</dbReference>
<dbReference type="Gene3D" id="3.30.429.10">
    <property type="entry name" value="Macrophage Migration Inhibitory Factor"/>
    <property type="match status" value="1"/>
</dbReference>
<dbReference type="RefSeq" id="WP_379918780.1">
    <property type="nucleotide sequence ID" value="NZ_JBHUDD010000159.1"/>
</dbReference>
<dbReference type="Proteomes" id="UP001597186">
    <property type="component" value="Unassembled WGS sequence"/>
</dbReference>
<dbReference type="SUPFAM" id="SSF54427">
    <property type="entry name" value="NTF2-like"/>
    <property type="match status" value="1"/>
</dbReference>
<evidence type="ECO:0000313" key="4">
    <source>
        <dbReference type="EMBL" id="MFD1511512.1"/>
    </source>
</evidence>
<keyword evidence="1" id="KW-0413">Isomerase</keyword>
<dbReference type="Gene3D" id="3.10.450.50">
    <property type="match status" value="1"/>
</dbReference>
<evidence type="ECO:0000259" key="3">
    <source>
        <dbReference type="Pfam" id="PF12680"/>
    </source>
</evidence>
<dbReference type="EMBL" id="JBHUDD010000159">
    <property type="protein sequence ID" value="MFD1511512.1"/>
    <property type="molecule type" value="Genomic_DNA"/>
</dbReference>
<proteinExistence type="predicted"/>